<evidence type="ECO:0000313" key="1">
    <source>
        <dbReference type="EMBL" id="DAE32870.1"/>
    </source>
</evidence>
<name>A0A8S5RNI7_9VIRU</name>
<dbReference type="EMBL" id="BK059130">
    <property type="protein sequence ID" value="DAE32870.1"/>
    <property type="molecule type" value="Genomic_DNA"/>
</dbReference>
<organism evidence="1">
    <name type="scientific">virus sp. ctBS918</name>
    <dbReference type="NCBI Taxonomy" id="2825807"/>
    <lineage>
        <taxon>Viruses</taxon>
    </lineage>
</organism>
<accession>A0A8S5RNI7</accession>
<sequence>MKIVTDNVCFYTWTRDNLVQKLEDFNKNNEKKLFGKFPVTHCNGFMRYKLLTDGLNLLKQFCTDNDVELVTVLPLEVDMERNIRKLMKKCGIEL</sequence>
<reference evidence="1" key="1">
    <citation type="journal article" date="2021" name="Proc. Natl. Acad. Sci. U.S.A.">
        <title>A Catalog of Tens of Thousands of Viruses from Human Metagenomes Reveals Hidden Associations with Chronic Diseases.</title>
        <authorList>
            <person name="Tisza M.J."/>
            <person name="Buck C.B."/>
        </authorList>
    </citation>
    <scope>NUCLEOTIDE SEQUENCE</scope>
    <source>
        <strain evidence="1">CtBS918</strain>
    </source>
</reference>
<proteinExistence type="predicted"/>
<protein>
    <submittedName>
        <fullName evidence="1">Uncharacterized protein</fullName>
    </submittedName>
</protein>